<name>A0A846JPR3_CLOBO</name>
<evidence type="ECO:0000313" key="2">
    <source>
        <dbReference type="Proteomes" id="UP000473681"/>
    </source>
</evidence>
<comment type="caution">
    <text evidence="1">The sequence shown here is derived from an EMBL/GenBank/DDBJ whole genome shotgun (WGS) entry which is preliminary data.</text>
</comment>
<dbReference type="Proteomes" id="UP000473681">
    <property type="component" value="Unassembled WGS sequence"/>
</dbReference>
<protein>
    <submittedName>
        <fullName evidence="1">Uncharacterized protein</fullName>
    </submittedName>
</protein>
<sequence>MNNKEIEIIDLTNKQYKELITVQKNEYKKVLKFCIDNIKDIEKIKEIEGNLEIIDKNIINQLEDIELDNEKFIEYLKK</sequence>
<reference evidence="1 2" key="1">
    <citation type="submission" date="2019-04" db="EMBL/GenBank/DDBJ databases">
        <title>Genome sequencing of Clostridium botulinum Groups I-IV and Clostridium butyricum.</title>
        <authorList>
            <person name="Brunt J."/>
            <person name="Van Vliet A.H.M."/>
            <person name="Stringer S.C."/>
            <person name="Carter A.T."/>
            <person name="Peck M.W."/>
        </authorList>
    </citation>
    <scope>NUCLEOTIDE SEQUENCE [LARGE SCALE GENOMIC DNA]</scope>
    <source>
        <strain evidence="1 2">CB-K-33E</strain>
    </source>
</reference>
<dbReference type="AlphaFoldDB" id="A0A846JPR3"/>
<dbReference type="OrthoDB" id="1914092at2"/>
<dbReference type="EMBL" id="SWVK01000009">
    <property type="protein sequence ID" value="NFN35056.1"/>
    <property type="molecule type" value="Genomic_DNA"/>
</dbReference>
<accession>A0A846JPR3</accession>
<proteinExistence type="predicted"/>
<gene>
    <name evidence="1" type="ORF">FDB51_07920</name>
</gene>
<dbReference type="RefSeq" id="WP_053342098.1">
    <property type="nucleotide sequence ID" value="NZ_JACBDB010000002.1"/>
</dbReference>
<organism evidence="1 2">
    <name type="scientific">Clostridium botulinum</name>
    <dbReference type="NCBI Taxonomy" id="1491"/>
    <lineage>
        <taxon>Bacteria</taxon>
        <taxon>Bacillati</taxon>
        <taxon>Bacillota</taxon>
        <taxon>Clostridia</taxon>
        <taxon>Eubacteriales</taxon>
        <taxon>Clostridiaceae</taxon>
        <taxon>Clostridium</taxon>
    </lineage>
</organism>
<evidence type="ECO:0000313" key="1">
    <source>
        <dbReference type="EMBL" id="NFN35056.1"/>
    </source>
</evidence>